<dbReference type="EnsemblPlants" id="Kaladp0032s0005.1.v1.1">
    <property type="protein sequence ID" value="Kaladp0032s0005.1.v1.1"/>
    <property type="gene ID" value="Kaladp0032s0005.v1.1"/>
</dbReference>
<dbReference type="Pfam" id="PF01344">
    <property type="entry name" value="Kelch_1"/>
    <property type="match status" value="5"/>
</dbReference>
<keyword evidence="1" id="KW-0175">Coiled coil</keyword>
<keyword evidence="5" id="KW-1185">Reference proteome</keyword>
<dbReference type="Gramene" id="Kaladp0032s0005.1.v1.1">
    <property type="protein sequence ID" value="Kaladp0032s0005.1.v1.1"/>
    <property type="gene ID" value="Kaladp0032s0005.v1.1"/>
</dbReference>
<evidence type="ECO:0000256" key="1">
    <source>
        <dbReference type="SAM" id="Coils"/>
    </source>
</evidence>
<dbReference type="InterPro" id="IPR015915">
    <property type="entry name" value="Kelch-typ_b-propeller"/>
</dbReference>
<feature type="compositionally biased region" description="Polar residues" evidence="2">
    <location>
        <begin position="13"/>
        <end position="27"/>
    </location>
</feature>
<dbReference type="Pfam" id="PF10539">
    <property type="entry name" value="Dev_Cell_Death"/>
    <property type="match status" value="1"/>
</dbReference>
<dbReference type="Gene3D" id="2.120.10.80">
    <property type="entry name" value="Kelch-type beta propeller"/>
    <property type="match status" value="2"/>
</dbReference>
<reference evidence="4" key="1">
    <citation type="submission" date="2021-01" db="UniProtKB">
        <authorList>
            <consortium name="EnsemblPlants"/>
        </authorList>
    </citation>
    <scope>IDENTIFICATION</scope>
</reference>
<evidence type="ECO:0000256" key="2">
    <source>
        <dbReference type="SAM" id="MobiDB-lite"/>
    </source>
</evidence>
<dbReference type="SMART" id="SM00767">
    <property type="entry name" value="DCD"/>
    <property type="match status" value="1"/>
</dbReference>
<dbReference type="InterPro" id="IPR006652">
    <property type="entry name" value="Kelch_1"/>
</dbReference>
<dbReference type="InterPro" id="IPR013989">
    <property type="entry name" value="Dev_and_cell_death_domain"/>
</dbReference>
<feature type="region of interest" description="Disordered" evidence="2">
    <location>
        <begin position="188"/>
        <end position="221"/>
    </location>
</feature>
<dbReference type="GO" id="GO:0034976">
    <property type="term" value="P:response to endoplasmic reticulum stress"/>
    <property type="evidence" value="ECO:0007669"/>
    <property type="project" value="InterPro"/>
</dbReference>
<dbReference type="PROSITE" id="PS51222">
    <property type="entry name" value="DCD"/>
    <property type="match status" value="1"/>
</dbReference>
<feature type="domain" description="DCD" evidence="3">
    <location>
        <begin position="33"/>
        <end position="166"/>
    </location>
</feature>
<dbReference type="AlphaFoldDB" id="A0A7N0TC99"/>
<evidence type="ECO:0000259" key="3">
    <source>
        <dbReference type="PROSITE" id="PS51222"/>
    </source>
</evidence>
<protein>
    <recommendedName>
        <fullName evidence="3">DCD domain-containing protein</fullName>
    </recommendedName>
</protein>
<dbReference type="Proteomes" id="UP000594263">
    <property type="component" value="Unplaced"/>
</dbReference>
<accession>A0A7N0TC99</accession>
<dbReference type="InterPro" id="IPR044832">
    <property type="entry name" value="NRP-like"/>
</dbReference>
<feature type="coiled-coil region" evidence="1">
    <location>
        <begin position="447"/>
        <end position="474"/>
    </location>
</feature>
<dbReference type="SUPFAM" id="SSF117281">
    <property type="entry name" value="Kelch motif"/>
    <property type="match status" value="1"/>
</dbReference>
<name>A0A7N0TC99_KALFE</name>
<feature type="compositionally biased region" description="Polar residues" evidence="2">
    <location>
        <begin position="193"/>
        <end position="202"/>
    </location>
</feature>
<evidence type="ECO:0000313" key="5">
    <source>
        <dbReference type="Proteomes" id="UP000594263"/>
    </source>
</evidence>
<dbReference type="OMA" id="LAYPDQH"/>
<dbReference type="PANTHER" id="PTHR46034:SF23">
    <property type="entry name" value="DCD (DEVELOPMENT AND CELL DEATH) DOMAIN PROTEIN"/>
    <property type="match status" value="1"/>
</dbReference>
<feature type="region of interest" description="Disordered" evidence="2">
    <location>
        <begin position="1"/>
        <end position="28"/>
    </location>
</feature>
<sequence length="782" mass="87215">MGAKKKKAMPKLGNSQTPRMPNSSITAKNVRPKDLKGVIFGCTHSTIQECHSKQLFGLPAGHFAYVRNIYPGMALFLFNYSDRKLHGIFEATSTGQMRINPCAWTSDGSEPTQYPAQVRVEYRTHCQPLTEEQFKPIIGKNYYIERHFWFELDHKQTTALLALFSSMPLTGSPFSHHMMKKNHPVKNLHTHESGSCSNSQAGPNFHDFANKNRPSGTESNEDAGKYYQEVVTSCWAQSFASVVSKTVPLVQEAKVDGFEAQCKAQVGLSRQNSSTSASIWDELSVVGDGSLSWDISNWEESECNAHKKDVMVCRKEHKSDTEITDSCNAGSLEWERLPIALSVEDDRRCETYRAETTGYLTRPIVLGKDHTQMTAVTEEAASEVSYLSTRQRKSLHAGSMKNLAEELSSFVGTNSEMHSPNPNFVLSQVVKELENLKVTHILQTRKVSSLEHELAESKAEVRQLRQKCKMLESASDFTDASTVELKYPLTSGVVVDHNESVFLVGGCDGSSWLSSLDLYLPSCDTLKSLKPMKTVRSHASVTKLNGNLYVLGGVDSETTTYYDSVASYNPLRDQWSVCPSLKRRKGNLASTSFYGKIFAIGGGNENECFSEVEMFDENAGIWIQTRSMKSKRFAPAAAEINGAIYVVGGYDGDSYLKSAERFDYREHSWTRLKNMRTVRGCHSLSVLNEKIYALGGYDGTQMVPTVEVFDPRNGKWMIVEEMNVARGYAGAATLGQSIYVMGGMKDYGEILNTVECYKEGRGWQKTRSKAMGNRCFFSAIVL</sequence>
<proteinExistence type="predicted"/>
<dbReference type="SMART" id="SM00612">
    <property type="entry name" value="Kelch"/>
    <property type="match status" value="6"/>
</dbReference>
<evidence type="ECO:0000313" key="4">
    <source>
        <dbReference type="EnsemblPlants" id="Kaladp0032s0005.1.v1.1"/>
    </source>
</evidence>
<organism evidence="4 5">
    <name type="scientific">Kalanchoe fedtschenkoi</name>
    <name type="common">Lavender scallops</name>
    <name type="synonym">South American air plant</name>
    <dbReference type="NCBI Taxonomy" id="63787"/>
    <lineage>
        <taxon>Eukaryota</taxon>
        <taxon>Viridiplantae</taxon>
        <taxon>Streptophyta</taxon>
        <taxon>Embryophyta</taxon>
        <taxon>Tracheophyta</taxon>
        <taxon>Spermatophyta</taxon>
        <taxon>Magnoliopsida</taxon>
        <taxon>eudicotyledons</taxon>
        <taxon>Gunneridae</taxon>
        <taxon>Pentapetalae</taxon>
        <taxon>Saxifragales</taxon>
        <taxon>Crassulaceae</taxon>
        <taxon>Kalanchoe</taxon>
    </lineage>
</organism>
<dbReference type="PANTHER" id="PTHR46034">
    <property type="match status" value="1"/>
</dbReference>